<sequence>MVKLKNFLLDNVKGTGIYALVTYDKNIQPTWFNKYWSDVDNQPWFLESPCELCRICKVDKSIDKFCKEYIDEYIKLEEGKNIDDYIEEFVKPMIIDGWFYEIVNFQTEPYLPKEVENIKLISERECLEWMLDKVKNNE</sequence>
<name>A0A846JTW9_CLOBO</name>
<dbReference type="Proteomes" id="UP000473681">
    <property type="component" value="Unassembled WGS sequence"/>
</dbReference>
<dbReference type="AlphaFoldDB" id="A0A846JTW9"/>
<comment type="caution">
    <text evidence="1">The sequence shown here is derived from an EMBL/GenBank/DDBJ whole genome shotgun (WGS) entry which is preliminary data.</text>
</comment>
<gene>
    <name evidence="1" type="ORF">FDB51_15280</name>
</gene>
<proteinExistence type="predicted"/>
<protein>
    <submittedName>
        <fullName evidence="1">Uncharacterized protein</fullName>
    </submittedName>
</protein>
<accession>A0A846JTW9</accession>
<reference evidence="1 2" key="1">
    <citation type="submission" date="2019-04" db="EMBL/GenBank/DDBJ databases">
        <title>Genome sequencing of Clostridium botulinum Groups I-IV and Clostridium butyricum.</title>
        <authorList>
            <person name="Brunt J."/>
            <person name="Van Vliet A.H.M."/>
            <person name="Stringer S.C."/>
            <person name="Carter A.T."/>
            <person name="Peck M.W."/>
        </authorList>
    </citation>
    <scope>NUCLEOTIDE SEQUENCE [LARGE SCALE GENOMIC DNA]</scope>
    <source>
        <strain evidence="1 2">CB-K-33E</strain>
    </source>
</reference>
<evidence type="ECO:0000313" key="2">
    <source>
        <dbReference type="Proteomes" id="UP000473681"/>
    </source>
</evidence>
<dbReference type="EMBL" id="SWVK01000023">
    <property type="protein sequence ID" value="NFN36446.1"/>
    <property type="molecule type" value="Genomic_DNA"/>
</dbReference>
<evidence type="ECO:0000313" key="1">
    <source>
        <dbReference type="EMBL" id="NFN36446.1"/>
    </source>
</evidence>
<organism evidence="1 2">
    <name type="scientific">Clostridium botulinum</name>
    <dbReference type="NCBI Taxonomy" id="1491"/>
    <lineage>
        <taxon>Bacteria</taxon>
        <taxon>Bacillati</taxon>
        <taxon>Bacillota</taxon>
        <taxon>Clostridia</taxon>
        <taxon>Eubacteriales</taxon>
        <taxon>Clostridiaceae</taxon>
        <taxon>Clostridium</taxon>
    </lineage>
</organism>